<dbReference type="STRING" id="1223515.B842_03330"/>
<dbReference type="Proteomes" id="UP000031524">
    <property type="component" value="Chromosome"/>
</dbReference>
<name>A0A0B5D9Z5_9CORY</name>
<dbReference type="AlphaFoldDB" id="A0A0B5D9Z5"/>
<accession>A0A0B5D9Z5</accession>
<protein>
    <submittedName>
        <fullName evidence="1">Uncharacterized protein</fullName>
    </submittedName>
</protein>
<gene>
    <name evidence="1" type="ORF">B842_03330</name>
</gene>
<sequence length="157" mass="17239">MACDRSGSILLPGPVHTILGWVVDGQEMPDGTLNRDGDRVWSRTGTWPQQDLSLPTTEYGTWGIRYQRGLLPPPGADGMVANLAKEILAATSGGTCRLPQRATQVQRQGVTVQMVDPQAIYDTGSTGITEVDLWIRAHNPYRQAQPSVVWSPDQEVW</sequence>
<organism evidence="1 2">
    <name type="scientific">Corynebacterium humireducens NBRC 106098 = DSM 45392</name>
    <dbReference type="NCBI Taxonomy" id="1223515"/>
    <lineage>
        <taxon>Bacteria</taxon>
        <taxon>Bacillati</taxon>
        <taxon>Actinomycetota</taxon>
        <taxon>Actinomycetes</taxon>
        <taxon>Mycobacteriales</taxon>
        <taxon>Corynebacteriaceae</taxon>
        <taxon>Corynebacterium</taxon>
    </lineage>
</organism>
<reference evidence="1 2" key="1">
    <citation type="submission" date="2013-04" db="EMBL/GenBank/DDBJ databases">
        <title>Complete genome sequence of Corynebacterium humireducens DSM 45392(T), isolated from a wastewater-fed microbial fuel cell.</title>
        <authorList>
            <person name="Ruckert C."/>
            <person name="Albersmeier A."/>
            <person name="Kalinowski J."/>
        </authorList>
    </citation>
    <scope>NUCLEOTIDE SEQUENCE [LARGE SCALE GENOMIC DNA]</scope>
    <source>
        <strain evidence="2">MFC-5</strain>
    </source>
</reference>
<dbReference type="HOGENOM" id="CLU_1674964_0_0_11"/>
<evidence type="ECO:0000313" key="2">
    <source>
        <dbReference type="Proteomes" id="UP000031524"/>
    </source>
</evidence>
<proteinExistence type="predicted"/>
<evidence type="ECO:0000313" key="1">
    <source>
        <dbReference type="EMBL" id="AJE32519.1"/>
    </source>
</evidence>
<dbReference type="KEGG" id="chm:B842_03330"/>
<keyword evidence="2" id="KW-1185">Reference proteome</keyword>
<dbReference type="EMBL" id="CP005286">
    <property type="protein sequence ID" value="AJE32519.1"/>
    <property type="molecule type" value="Genomic_DNA"/>
</dbReference>